<dbReference type="GO" id="GO:0003677">
    <property type="term" value="F:DNA binding"/>
    <property type="evidence" value="ECO:0007669"/>
    <property type="project" value="UniProtKB-KW"/>
</dbReference>
<evidence type="ECO:0000256" key="4">
    <source>
        <dbReference type="ARBA" id="ARBA00023163"/>
    </source>
</evidence>
<evidence type="ECO:0000256" key="2">
    <source>
        <dbReference type="ARBA" id="ARBA00023015"/>
    </source>
</evidence>
<evidence type="ECO:0000259" key="7">
    <source>
        <dbReference type="SMART" id="SM01019"/>
    </source>
</evidence>
<evidence type="ECO:0000256" key="5">
    <source>
        <dbReference type="ARBA" id="ARBA00023242"/>
    </source>
</evidence>
<gene>
    <name evidence="8" type="ORF">MtrunA17_Chr1g0163191</name>
</gene>
<dbReference type="SMART" id="SM01019">
    <property type="entry name" value="B3"/>
    <property type="match status" value="1"/>
</dbReference>
<feature type="compositionally biased region" description="Acidic residues" evidence="6">
    <location>
        <begin position="119"/>
        <end position="139"/>
    </location>
</feature>
<dbReference type="PANTHER" id="PTHR31920">
    <property type="entry name" value="B3 DOMAIN-CONTAINING"/>
    <property type="match status" value="1"/>
</dbReference>
<reference evidence="8" key="1">
    <citation type="journal article" date="2018" name="Nat. Plants">
        <title>Whole-genome landscape of Medicago truncatula symbiotic genes.</title>
        <authorList>
            <person name="Pecrix Y."/>
            <person name="Gamas P."/>
            <person name="Carrere S."/>
        </authorList>
    </citation>
    <scope>NUCLEOTIDE SEQUENCE</scope>
    <source>
        <tissue evidence="8">Leaves</tissue>
    </source>
</reference>
<evidence type="ECO:0000313" key="8">
    <source>
        <dbReference type="EMBL" id="RHN78224.1"/>
    </source>
</evidence>
<sequence length="161" mass="18765">MLVQHVPDFHRIILQDKKLRVPKKYVDKYLKGISNPIFLIFPNGVEQKIFWVKSNGDIWFQKNWESFAKPFKYGYLLTFKFIGGSYFKVKIFGANTLEISYSNIKSVDEGAEDTKEAQESDEEATEEGEESDESDEESDKVEMPKKAQRTINDKRKFSGEF</sequence>
<feature type="compositionally biased region" description="Basic and acidic residues" evidence="6">
    <location>
        <begin position="108"/>
        <end position="118"/>
    </location>
</feature>
<keyword evidence="2" id="KW-0805">Transcription regulation</keyword>
<dbReference type="AlphaFoldDB" id="A0A396JM07"/>
<dbReference type="PANTHER" id="PTHR31920:SF108">
    <property type="entry name" value="B3 DOMAIN-CONTAINING TRANSCRIPTION FACTOR VRN1-LIKE"/>
    <property type="match status" value="1"/>
</dbReference>
<dbReference type="InterPro" id="IPR015300">
    <property type="entry name" value="DNA-bd_pseudobarrel_sf"/>
</dbReference>
<protein>
    <submittedName>
        <fullName evidence="8">Putative transcription factor B3-Domain family</fullName>
    </submittedName>
</protein>
<accession>A0A396JM07</accession>
<dbReference type="EMBL" id="PSQE01000001">
    <property type="protein sequence ID" value="RHN78224.1"/>
    <property type="molecule type" value="Genomic_DNA"/>
</dbReference>
<comment type="caution">
    <text evidence="8">The sequence shown here is derived from an EMBL/GenBank/DDBJ whole genome shotgun (WGS) entry which is preliminary data.</text>
</comment>
<evidence type="ECO:0000256" key="6">
    <source>
        <dbReference type="SAM" id="MobiDB-lite"/>
    </source>
</evidence>
<comment type="subcellular location">
    <subcellularLocation>
        <location evidence="1">Nucleus</location>
    </subcellularLocation>
</comment>
<keyword evidence="3" id="KW-0238">DNA-binding</keyword>
<name>A0A396JM07_MEDTR</name>
<organism evidence="8">
    <name type="scientific">Medicago truncatula</name>
    <name type="common">Barrel medic</name>
    <name type="synonym">Medicago tribuloides</name>
    <dbReference type="NCBI Taxonomy" id="3880"/>
    <lineage>
        <taxon>Eukaryota</taxon>
        <taxon>Viridiplantae</taxon>
        <taxon>Streptophyta</taxon>
        <taxon>Embryophyta</taxon>
        <taxon>Tracheophyta</taxon>
        <taxon>Spermatophyta</taxon>
        <taxon>Magnoliopsida</taxon>
        <taxon>eudicotyledons</taxon>
        <taxon>Gunneridae</taxon>
        <taxon>Pentapetalae</taxon>
        <taxon>rosids</taxon>
        <taxon>fabids</taxon>
        <taxon>Fabales</taxon>
        <taxon>Fabaceae</taxon>
        <taxon>Papilionoideae</taxon>
        <taxon>50 kb inversion clade</taxon>
        <taxon>NPAAA clade</taxon>
        <taxon>Hologalegina</taxon>
        <taxon>IRL clade</taxon>
        <taxon>Trifolieae</taxon>
        <taxon>Medicago</taxon>
    </lineage>
</organism>
<feature type="region of interest" description="Disordered" evidence="6">
    <location>
        <begin position="108"/>
        <end position="161"/>
    </location>
</feature>
<keyword evidence="4" id="KW-0804">Transcription</keyword>
<evidence type="ECO:0000256" key="3">
    <source>
        <dbReference type="ARBA" id="ARBA00023125"/>
    </source>
</evidence>
<dbReference type="GO" id="GO:0005634">
    <property type="term" value="C:nucleus"/>
    <property type="evidence" value="ECO:0007669"/>
    <property type="project" value="UniProtKB-SubCell"/>
</dbReference>
<feature type="domain" description="TF-B3" evidence="7">
    <location>
        <begin position="9"/>
        <end position="95"/>
    </location>
</feature>
<dbReference type="InterPro" id="IPR050655">
    <property type="entry name" value="Plant_B3_domain"/>
</dbReference>
<feature type="compositionally biased region" description="Basic and acidic residues" evidence="6">
    <location>
        <begin position="140"/>
        <end position="161"/>
    </location>
</feature>
<dbReference type="Proteomes" id="UP000265566">
    <property type="component" value="Chromosome 1"/>
</dbReference>
<keyword evidence="5" id="KW-0539">Nucleus</keyword>
<dbReference type="InterPro" id="IPR003340">
    <property type="entry name" value="B3_DNA-bd"/>
</dbReference>
<dbReference type="Gene3D" id="2.40.330.10">
    <property type="entry name" value="DNA-binding pseudobarrel domain"/>
    <property type="match status" value="1"/>
</dbReference>
<evidence type="ECO:0000256" key="1">
    <source>
        <dbReference type="ARBA" id="ARBA00004123"/>
    </source>
</evidence>
<proteinExistence type="predicted"/>
<dbReference type="SUPFAM" id="SSF101936">
    <property type="entry name" value="DNA-binding pseudobarrel domain"/>
    <property type="match status" value="1"/>
</dbReference>
<dbReference type="Gramene" id="rna1758">
    <property type="protein sequence ID" value="RHN78224.1"/>
    <property type="gene ID" value="gene1758"/>
</dbReference>